<dbReference type="Proteomes" id="UP000556700">
    <property type="component" value="Unassembled WGS sequence"/>
</dbReference>
<evidence type="ECO:0000313" key="1">
    <source>
        <dbReference type="EMBL" id="CAD0004422.1"/>
    </source>
</evidence>
<protein>
    <submittedName>
        <fullName evidence="1">Uncharacterized protein</fullName>
    </submittedName>
</protein>
<sequence length="45" mass="5088">MDIQQINCSHREKKIKVLDAVCGCETTVIVCCDCEKELTEPKTEC</sequence>
<comment type="caution">
    <text evidence="1">The sequence shown here is derived from an EMBL/GenBank/DDBJ whole genome shotgun (WGS) entry which is preliminary data.</text>
</comment>
<name>A0A6V6Z0G9_9FLAO</name>
<reference evidence="1 2" key="1">
    <citation type="submission" date="2020-06" db="EMBL/GenBank/DDBJ databases">
        <authorList>
            <person name="Criscuolo A."/>
        </authorList>
    </citation>
    <scope>NUCLEOTIDE SEQUENCE [LARGE SCALE GENOMIC DNA]</scope>
    <source>
        <strain evidence="2">CIP 110025</strain>
    </source>
</reference>
<gene>
    <name evidence="1" type="ORF">FLACHUCJ7_01853</name>
</gene>
<organism evidence="1 2">
    <name type="scientific">Flavobacterium chungangense</name>
    <dbReference type="NCBI Taxonomy" id="554283"/>
    <lineage>
        <taxon>Bacteria</taxon>
        <taxon>Pseudomonadati</taxon>
        <taxon>Bacteroidota</taxon>
        <taxon>Flavobacteriia</taxon>
        <taxon>Flavobacteriales</taxon>
        <taxon>Flavobacteriaceae</taxon>
        <taxon>Flavobacterium</taxon>
    </lineage>
</organism>
<dbReference type="AlphaFoldDB" id="A0A6V6Z0G9"/>
<proteinExistence type="predicted"/>
<accession>A0A6V6Z0G9</accession>
<dbReference type="EMBL" id="CAIJDO010000130">
    <property type="protein sequence ID" value="CAD0004422.1"/>
    <property type="molecule type" value="Genomic_DNA"/>
</dbReference>
<evidence type="ECO:0000313" key="2">
    <source>
        <dbReference type="Proteomes" id="UP000556700"/>
    </source>
</evidence>
<keyword evidence="2" id="KW-1185">Reference proteome</keyword>